<evidence type="ECO:0000256" key="4">
    <source>
        <dbReference type="SAM" id="MobiDB-lite"/>
    </source>
</evidence>
<dbReference type="InterPro" id="IPR036322">
    <property type="entry name" value="WD40_repeat_dom_sf"/>
</dbReference>
<dbReference type="SMART" id="SM00320">
    <property type="entry name" value="WD40"/>
    <property type="match status" value="7"/>
</dbReference>
<dbReference type="PROSITE" id="PS50082">
    <property type="entry name" value="WD_REPEATS_2"/>
    <property type="match status" value="1"/>
</dbReference>
<dbReference type="InterPro" id="IPR001680">
    <property type="entry name" value="WD40_rpt"/>
</dbReference>
<dbReference type="PROSITE" id="PS50294">
    <property type="entry name" value="WD_REPEATS_REGION"/>
    <property type="match status" value="1"/>
</dbReference>
<gene>
    <name evidence="5" type="ORF">DTER00134_LOCUS6257</name>
</gene>
<dbReference type="GO" id="GO:0080008">
    <property type="term" value="C:Cul4-RING E3 ubiquitin ligase complex"/>
    <property type="evidence" value="ECO:0007669"/>
    <property type="project" value="TreeGrafter"/>
</dbReference>
<evidence type="ECO:0000256" key="3">
    <source>
        <dbReference type="PROSITE-ProRule" id="PRU00221"/>
    </source>
</evidence>
<dbReference type="InterPro" id="IPR045151">
    <property type="entry name" value="DCAF8"/>
</dbReference>
<proteinExistence type="predicted"/>
<reference evidence="5" key="1">
    <citation type="submission" date="2021-01" db="EMBL/GenBank/DDBJ databases">
        <authorList>
            <person name="Corre E."/>
            <person name="Pelletier E."/>
            <person name="Niang G."/>
            <person name="Scheremetjew M."/>
            <person name="Finn R."/>
            <person name="Kale V."/>
            <person name="Holt S."/>
            <person name="Cochrane G."/>
            <person name="Meng A."/>
            <person name="Brown T."/>
            <person name="Cohen L."/>
        </authorList>
    </citation>
    <scope>NUCLEOTIDE SEQUENCE</scope>
    <source>
        <strain evidence="5">CCMP1320</strain>
    </source>
</reference>
<dbReference type="PANTHER" id="PTHR15574:SF21">
    <property type="entry name" value="DDB1- AND CUL4-ASSOCIATED FACTOR 8"/>
    <property type="match status" value="1"/>
</dbReference>
<dbReference type="AlphaFoldDB" id="A0A7S3VKD7"/>
<dbReference type="Pfam" id="PF00400">
    <property type="entry name" value="WD40"/>
    <property type="match status" value="4"/>
</dbReference>
<name>A0A7S3VKD7_DUNTE</name>
<dbReference type="EMBL" id="HBIP01011172">
    <property type="protein sequence ID" value="CAE0491184.1"/>
    <property type="molecule type" value="Transcribed_RNA"/>
</dbReference>
<feature type="repeat" description="WD" evidence="3">
    <location>
        <begin position="35"/>
        <end position="76"/>
    </location>
</feature>
<feature type="compositionally biased region" description="Gly residues" evidence="4">
    <location>
        <begin position="323"/>
        <end position="332"/>
    </location>
</feature>
<protein>
    <submittedName>
        <fullName evidence="5">Uncharacterized protein</fullName>
    </submittedName>
</protein>
<keyword evidence="1 3" id="KW-0853">WD repeat</keyword>
<evidence type="ECO:0000256" key="1">
    <source>
        <dbReference type="ARBA" id="ARBA00022574"/>
    </source>
</evidence>
<evidence type="ECO:0000256" key="2">
    <source>
        <dbReference type="ARBA" id="ARBA00022737"/>
    </source>
</evidence>
<keyword evidence="2" id="KW-0677">Repeat</keyword>
<organism evidence="5">
    <name type="scientific">Dunaliella tertiolecta</name>
    <name type="common">Green alga</name>
    <dbReference type="NCBI Taxonomy" id="3047"/>
    <lineage>
        <taxon>Eukaryota</taxon>
        <taxon>Viridiplantae</taxon>
        <taxon>Chlorophyta</taxon>
        <taxon>core chlorophytes</taxon>
        <taxon>Chlorophyceae</taxon>
        <taxon>CS clade</taxon>
        <taxon>Chlamydomonadales</taxon>
        <taxon>Dunaliellaceae</taxon>
        <taxon>Dunaliella</taxon>
    </lineage>
</organism>
<dbReference type="GO" id="GO:0005737">
    <property type="term" value="C:cytoplasm"/>
    <property type="evidence" value="ECO:0007669"/>
    <property type="project" value="TreeGrafter"/>
</dbReference>
<feature type="region of interest" description="Disordered" evidence="4">
    <location>
        <begin position="277"/>
        <end position="332"/>
    </location>
</feature>
<accession>A0A7S3VKD7</accession>
<dbReference type="Gene3D" id="2.130.10.10">
    <property type="entry name" value="YVTN repeat-like/Quinoprotein amine dehydrogenase"/>
    <property type="match status" value="2"/>
</dbReference>
<dbReference type="PANTHER" id="PTHR15574">
    <property type="entry name" value="WD REPEAT DOMAIN-CONTAINING FAMILY"/>
    <property type="match status" value="1"/>
</dbReference>
<dbReference type="SUPFAM" id="SSF50978">
    <property type="entry name" value="WD40 repeat-like"/>
    <property type="match status" value="1"/>
</dbReference>
<sequence>MWCALREKEHGVQARQLSQACSKNLLGKLKKERELEGHRGCTNTVSFNEDGNVLLSGSDDLSIRFWSWQTGRELHKIHPGHRNNIFQAYALPHSNNNTIVSCAADGQVRVCNLATSGGVRSCHSMKVGSHAGRAHKLSLLPENPASTFLSTGEDGVVMYFDLRAKCGPVQQLIVSEGRRRPPVELNAVHANPARPWLFAVGGGDPYARIFDVRRMLASESTGTVPCPVTKLCPNHLRVKMSEPVHITCVRYNCFGELLATYNDEDIYLFSAAGSGGQQHPIASNTQGGHGHNEPKEEAEGGDGDEDCRATGAQASSSPHAGAGSRGGGGGGEGHCSTSCQQGGCQREDYVQQKFSGHRNSQTVKGVNFFGASDEYVISGSDCGHIFIWQKRDGELKKLLRGDAWVVNCLEPHPWQPLVLATSGIENTIKIWSPTSEGVQPLDQEKTKQVLDGNAAHRQRVARRV</sequence>
<feature type="compositionally biased region" description="Low complexity" evidence="4">
    <location>
        <begin position="311"/>
        <end position="322"/>
    </location>
</feature>
<evidence type="ECO:0000313" key="5">
    <source>
        <dbReference type="EMBL" id="CAE0491184.1"/>
    </source>
</evidence>
<dbReference type="InterPro" id="IPR015943">
    <property type="entry name" value="WD40/YVTN_repeat-like_dom_sf"/>
</dbReference>